<feature type="region of interest" description="Disordered" evidence="1">
    <location>
        <begin position="287"/>
        <end position="324"/>
    </location>
</feature>
<dbReference type="OrthoDB" id="2156052at2759"/>
<evidence type="ECO:0000313" key="2">
    <source>
        <dbReference type="EMBL" id="KKA16610.1"/>
    </source>
</evidence>
<evidence type="ECO:0000313" key="3">
    <source>
        <dbReference type="Proteomes" id="UP000053958"/>
    </source>
</evidence>
<dbReference type="EMBL" id="LASV01000749">
    <property type="protein sequence ID" value="KKA16610.1"/>
    <property type="molecule type" value="Genomic_DNA"/>
</dbReference>
<proteinExistence type="predicted"/>
<feature type="compositionally biased region" description="Polar residues" evidence="1">
    <location>
        <begin position="311"/>
        <end position="321"/>
    </location>
</feature>
<sequence>MAPCSLTGKTLIQQRIPDLLSTDHHTTSGSTHKLGFASTLGYWSRFERDARQHFLSVNWNSTILDYAPDDHDDNSCHVKNEQLFCGDEHSVVARFGQNVGHVMTSVIRACKGADIRFGDFKSAVPQSGFTKVPDIAIMDSKARLLFVAKQKRLGCMTLKEAYRKRPATLGKISIARYMYLTQSKYGFLTTYEQAIFLKQDKHPTRKGRWVLWHSPVILHDTQSRGVPGPSGRGQDLSNPALYRQRVSLRECFLYFIDLACGEKTAMNTMKLNTWVVGQDFKFDQHDYVSDESPSSSSEEDSSKPYSAQRGDISTSRASTHKQAQELASMADLESLASRLTLGDKPQLHSELPWQRGGDVMVHFSDSQQRWYYKDSRGIRVYVDLYKEERSDGPSRAYFIQGGYRYRVRRDRGKQRAK</sequence>
<organism evidence="2 3">
    <name type="scientific">Rasamsonia emersonii (strain ATCC 16479 / CBS 393.64 / IMI 116815)</name>
    <dbReference type="NCBI Taxonomy" id="1408163"/>
    <lineage>
        <taxon>Eukaryota</taxon>
        <taxon>Fungi</taxon>
        <taxon>Dikarya</taxon>
        <taxon>Ascomycota</taxon>
        <taxon>Pezizomycotina</taxon>
        <taxon>Eurotiomycetes</taxon>
        <taxon>Eurotiomycetidae</taxon>
        <taxon>Eurotiales</taxon>
        <taxon>Trichocomaceae</taxon>
        <taxon>Rasamsonia</taxon>
    </lineage>
</organism>
<comment type="caution">
    <text evidence="2">The sequence shown here is derived from an EMBL/GenBank/DDBJ whole genome shotgun (WGS) entry which is preliminary data.</text>
</comment>
<dbReference type="RefSeq" id="XP_013323222.1">
    <property type="nucleotide sequence ID" value="XM_013467768.1"/>
</dbReference>
<dbReference type="AlphaFoldDB" id="A0A0F4YEL5"/>
<gene>
    <name evidence="2" type="ORF">T310_9776</name>
</gene>
<protein>
    <submittedName>
        <fullName evidence="2">Uncharacterized protein</fullName>
    </submittedName>
</protein>
<name>A0A0F4YEL5_RASE3</name>
<dbReference type="GeneID" id="25321706"/>
<reference evidence="2 3" key="1">
    <citation type="submission" date="2015-04" db="EMBL/GenBank/DDBJ databases">
        <authorList>
            <person name="Heijne W.H."/>
            <person name="Fedorova N.D."/>
            <person name="Nierman W.C."/>
            <person name="Vollebregt A.W."/>
            <person name="Zhao Z."/>
            <person name="Wu L."/>
            <person name="Kumar M."/>
            <person name="Stam H."/>
            <person name="van den Berg M.A."/>
            <person name="Pel H.J."/>
        </authorList>
    </citation>
    <scope>NUCLEOTIDE SEQUENCE [LARGE SCALE GENOMIC DNA]</scope>
    <source>
        <strain evidence="2 3">CBS 393.64</strain>
    </source>
</reference>
<keyword evidence="3" id="KW-1185">Reference proteome</keyword>
<accession>A0A0F4YEL5</accession>
<evidence type="ECO:0000256" key="1">
    <source>
        <dbReference type="SAM" id="MobiDB-lite"/>
    </source>
</evidence>
<dbReference type="Proteomes" id="UP000053958">
    <property type="component" value="Unassembled WGS sequence"/>
</dbReference>